<dbReference type="GeneTree" id="ENSGT00940000159761"/>
<dbReference type="Proteomes" id="UP000694569">
    <property type="component" value="Unplaced"/>
</dbReference>
<dbReference type="Gene3D" id="2.130.10.10">
    <property type="entry name" value="YVTN repeat-like/Quinoprotein amine dehydrogenase"/>
    <property type="match status" value="1"/>
</dbReference>
<proteinExistence type="predicted"/>
<dbReference type="CDD" id="cd09769">
    <property type="entry name" value="Luminal_IRE1"/>
    <property type="match status" value="1"/>
</dbReference>
<dbReference type="InterPro" id="IPR011047">
    <property type="entry name" value="Quinoprotein_ADH-like_sf"/>
</dbReference>
<reference evidence="2" key="2">
    <citation type="submission" date="2025-09" db="UniProtKB">
        <authorList>
            <consortium name="Ensembl"/>
        </authorList>
    </citation>
    <scope>IDENTIFICATION</scope>
</reference>
<evidence type="ECO:0000313" key="3">
    <source>
        <dbReference type="Proteomes" id="UP000694569"/>
    </source>
</evidence>
<dbReference type="InterPro" id="IPR002372">
    <property type="entry name" value="PQQ_rpt_dom"/>
</dbReference>
<dbReference type="InterPro" id="IPR015943">
    <property type="entry name" value="WD40/YVTN_repeat-like_dom_sf"/>
</dbReference>
<dbReference type="OrthoDB" id="63989at2759"/>
<protein>
    <submittedName>
        <fullName evidence="2">Endoplasmic reticulum to nucleus signaling 1</fullName>
    </submittedName>
</protein>
<name>A0A8C5R3N3_9ANUR</name>
<keyword evidence="3" id="KW-1185">Reference proteome</keyword>
<dbReference type="SUPFAM" id="SSF50998">
    <property type="entry name" value="Quinoprotein alcohol dehydrogenase-like"/>
    <property type="match status" value="1"/>
</dbReference>
<feature type="domain" description="Pyrrolo-quinoline quinone repeat" evidence="1">
    <location>
        <begin position="18"/>
        <end position="177"/>
    </location>
</feature>
<dbReference type="InterPro" id="IPR018391">
    <property type="entry name" value="PQQ_b-propeller_rpt"/>
</dbReference>
<dbReference type="Pfam" id="PF13360">
    <property type="entry name" value="PQQ_2"/>
    <property type="match status" value="1"/>
</dbReference>
<dbReference type="AlphaFoldDB" id="A0A8C5R3N3"/>
<reference evidence="2" key="1">
    <citation type="submission" date="2025-08" db="UniProtKB">
        <authorList>
            <consortium name="Ensembl"/>
        </authorList>
    </citation>
    <scope>IDENTIFICATION</scope>
</reference>
<dbReference type="FunFam" id="2.130.10.10:FF:000225">
    <property type="entry name" value="Endoplasmic reticulum to nucleus-signaling 1"/>
    <property type="match status" value="1"/>
</dbReference>
<accession>A0A8C5R3N3</accession>
<evidence type="ECO:0000313" key="2">
    <source>
        <dbReference type="Ensembl" id="ENSLLEP00000046761.1"/>
    </source>
</evidence>
<gene>
    <name evidence="2" type="primary">ERN1</name>
</gene>
<sequence>MSPPASEWGVGSLAVTYDGGGCSTVSLPETLLFVSTLDGSLHAVSKRTGSIKWTLKEGNPVLLVLMSLSFRPAFLPDPNDGSLYTLGRKNNEGLTKLPFTIPELVQASPCRSSDGILYMGKKQDVWYVIDLVTGEKQQTLTSSFAESLCPSTSLLYLGRTEYTITMYDTKNKELRWNATYYDYASTLPDEDTEYKMSHFVSNGDGMVVTVDSDSGDVLWIQNYASPVVALYIWQREGLRKVIHTNVGVETLRYLTFMSGEVGRITKWKYPFPKETKTKSKLM</sequence>
<evidence type="ECO:0000259" key="1">
    <source>
        <dbReference type="Pfam" id="PF13360"/>
    </source>
</evidence>
<organism evidence="2 3">
    <name type="scientific">Leptobrachium leishanense</name>
    <name type="common">Leishan spiny toad</name>
    <dbReference type="NCBI Taxonomy" id="445787"/>
    <lineage>
        <taxon>Eukaryota</taxon>
        <taxon>Metazoa</taxon>
        <taxon>Chordata</taxon>
        <taxon>Craniata</taxon>
        <taxon>Vertebrata</taxon>
        <taxon>Euteleostomi</taxon>
        <taxon>Amphibia</taxon>
        <taxon>Batrachia</taxon>
        <taxon>Anura</taxon>
        <taxon>Pelobatoidea</taxon>
        <taxon>Megophryidae</taxon>
        <taxon>Leptobrachium</taxon>
    </lineage>
</organism>
<dbReference type="SMART" id="SM00564">
    <property type="entry name" value="PQQ"/>
    <property type="match status" value="4"/>
</dbReference>
<dbReference type="Ensembl" id="ENSLLET00000048607.1">
    <property type="protein sequence ID" value="ENSLLEP00000046761.1"/>
    <property type="gene ID" value="ENSLLEG00000029537.1"/>
</dbReference>